<keyword evidence="2" id="KW-1185">Reference proteome</keyword>
<dbReference type="Proteomes" id="UP000247702">
    <property type="component" value="Unassembled WGS sequence"/>
</dbReference>
<dbReference type="AlphaFoldDB" id="A0A2Z6RHJ6"/>
<gene>
    <name evidence="1" type="ORF">RclHR1_02740002</name>
</gene>
<evidence type="ECO:0000313" key="1">
    <source>
        <dbReference type="EMBL" id="GBB96371.1"/>
    </source>
</evidence>
<sequence length="99" mass="11630">MFLKELLEPISFEEKESDELVKCLQNKLSFYYSETCLSSNHSSFPSLGSIVIHKLLFIFYPFKSCNDIYKQKQLVGNILKRKSKLKIFKIFEGLNNIKK</sequence>
<protein>
    <submittedName>
        <fullName evidence="1">Uncharacterized protein</fullName>
    </submittedName>
</protein>
<dbReference type="EMBL" id="BEXD01001935">
    <property type="protein sequence ID" value="GBB96371.1"/>
    <property type="molecule type" value="Genomic_DNA"/>
</dbReference>
<accession>A0A2Z6RHJ6</accession>
<evidence type="ECO:0000313" key="2">
    <source>
        <dbReference type="Proteomes" id="UP000247702"/>
    </source>
</evidence>
<reference evidence="1 2" key="1">
    <citation type="submission" date="2017-11" db="EMBL/GenBank/DDBJ databases">
        <title>The genome of Rhizophagus clarus HR1 reveals common genetic basis of auxotrophy among arbuscular mycorrhizal fungi.</title>
        <authorList>
            <person name="Kobayashi Y."/>
        </authorList>
    </citation>
    <scope>NUCLEOTIDE SEQUENCE [LARGE SCALE GENOMIC DNA]</scope>
    <source>
        <strain evidence="1 2">HR1</strain>
    </source>
</reference>
<name>A0A2Z6RHJ6_9GLOM</name>
<organism evidence="1 2">
    <name type="scientific">Rhizophagus clarus</name>
    <dbReference type="NCBI Taxonomy" id="94130"/>
    <lineage>
        <taxon>Eukaryota</taxon>
        <taxon>Fungi</taxon>
        <taxon>Fungi incertae sedis</taxon>
        <taxon>Mucoromycota</taxon>
        <taxon>Glomeromycotina</taxon>
        <taxon>Glomeromycetes</taxon>
        <taxon>Glomerales</taxon>
        <taxon>Glomeraceae</taxon>
        <taxon>Rhizophagus</taxon>
    </lineage>
</organism>
<proteinExistence type="predicted"/>
<comment type="caution">
    <text evidence="1">The sequence shown here is derived from an EMBL/GenBank/DDBJ whole genome shotgun (WGS) entry which is preliminary data.</text>
</comment>